<dbReference type="PRINTS" id="PR00359">
    <property type="entry name" value="BP450"/>
</dbReference>
<evidence type="ECO:0000256" key="7">
    <source>
        <dbReference type="RuleBase" id="RU000461"/>
    </source>
</evidence>
<keyword evidence="3 7" id="KW-0479">Metal-binding</keyword>
<dbReference type="SUPFAM" id="SSF48264">
    <property type="entry name" value="Cytochrome P450"/>
    <property type="match status" value="1"/>
</dbReference>
<dbReference type="OrthoDB" id="3599725at2"/>
<dbReference type="InterPro" id="IPR036396">
    <property type="entry name" value="Cyt_P450_sf"/>
</dbReference>
<accession>A0A1S1QL08</accession>
<name>A0A1S1QL08_9ACTN</name>
<evidence type="ECO:0000256" key="3">
    <source>
        <dbReference type="ARBA" id="ARBA00022723"/>
    </source>
</evidence>
<dbReference type="Gene3D" id="1.10.630.10">
    <property type="entry name" value="Cytochrome P450"/>
    <property type="match status" value="1"/>
</dbReference>
<dbReference type="GO" id="GO:0020037">
    <property type="term" value="F:heme binding"/>
    <property type="evidence" value="ECO:0007669"/>
    <property type="project" value="InterPro"/>
</dbReference>
<dbReference type="InterPro" id="IPR017972">
    <property type="entry name" value="Cyt_P450_CS"/>
</dbReference>
<evidence type="ECO:0000256" key="6">
    <source>
        <dbReference type="ARBA" id="ARBA00023033"/>
    </source>
</evidence>
<dbReference type="Proteomes" id="UP000179627">
    <property type="component" value="Unassembled WGS sequence"/>
</dbReference>
<dbReference type="PROSITE" id="PS00086">
    <property type="entry name" value="CYTOCHROME_P450"/>
    <property type="match status" value="1"/>
</dbReference>
<keyword evidence="5 7" id="KW-0408">Iron</keyword>
<dbReference type="CDD" id="cd11035">
    <property type="entry name" value="P450cam-like"/>
    <property type="match status" value="1"/>
</dbReference>
<dbReference type="InterPro" id="IPR002397">
    <property type="entry name" value="Cyt_P450_B"/>
</dbReference>
<proteinExistence type="inferred from homology"/>
<dbReference type="RefSeq" id="WP_071085605.1">
    <property type="nucleotide sequence ID" value="NZ_MBLM01000121.1"/>
</dbReference>
<protein>
    <submittedName>
        <fullName evidence="8">Cytochrome</fullName>
    </submittedName>
</protein>
<evidence type="ECO:0000256" key="2">
    <source>
        <dbReference type="ARBA" id="ARBA00022617"/>
    </source>
</evidence>
<keyword evidence="6 7" id="KW-0503">Monooxygenase</keyword>
<evidence type="ECO:0000313" key="9">
    <source>
        <dbReference type="Proteomes" id="UP000179627"/>
    </source>
</evidence>
<dbReference type="GO" id="GO:0005506">
    <property type="term" value="F:iron ion binding"/>
    <property type="evidence" value="ECO:0007669"/>
    <property type="project" value="InterPro"/>
</dbReference>
<keyword evidence="2 7" id="KW-0349">Heme</keyword>
<dbReference type="GO" id="GO:0004497">
    <property type="term" value="F:monooxygenase activity"/>
    <property type="evidence" value="ECO:0007669"/>
    <property type="project" value="UniProtKB-KW"/>
</dbReference>
<sequence length="386" mass="42629">MENPAFLTAPQAIFPALRAKGALPLGTRGVLLTRSADIAALLTNPAVFSSGVATTQTGTERPLIPLQIDPPRHRDYRKILDPLFSPQRMKQMEGPITELARGLVDTIAAEREVDFVDRFSVRFPSQVFLSLLGLPLDQLPTFLEFKDGFIRPEAITGQPRGHEDSVALLKKTATAIYEYFDAVIADRRASPGDDIVSRFLETEVDGARLSHEDILDICFLFLVAGLDTVSASLDCMMLHLALHPERRQSLVDNPALIPGAVEELLRWESPVMMVARFATQDTEIAGCPVSKGQVVTGLLGSANTDEEEIPDPDVVRFDREPNRHIAFGRGPHRCLGSHLARLELRIALREWLARIPDYRVPEGFEPTFTTTIRSLVALPLQLGQSA</sequence>
<gene>
    <name evidence="8" type="ORF">CC117_19645</name>
</gene>
<dbReference type="PRINTS" id="PR00385">
    <property type="entry name" value="P450"/>
</dbReference>
<evidence type="ECO:0000256" key="5">
    <source>
        <dbReference type="ARBA" id="ARBA00023004"/>
    </source>
</evidence>
<comment type="similarity">
    <text evidence="1 7">Belongs to the cytochrome P450 family.</text>
</comment>
<evidence type="ECO:0000313" key="8">
    <source>
        <dbReference type="EMBL" id="OHV35448.1"/>
    </source>
</evidence>
<dbReference type="Pfam" id="PF00067">
    <property type="entry name" value="p450"/>
    <property type="match status" value="2"/>
</dbReference>
<organism evidence="8 9">
    <name type="scientific">Parafrankia colletiae</name>
    <dbReference type="NCBI Taxonomy" id="573497"/>
    <lineage>
        <taxon>Bacteria</taxon>
        <taxon>Bacillati</taxon>
        <taxon>Actinomycetota</taxon>
        <taxon>Actinomycetes</taxon>
        <taxon>Frankiales</taxon>
        <taxon>Frankiaceae</taxon>
        <taxon>Parafrankia</taxon>
    </lineage>
</organism>
<dbReference type="InterPro" id="IPR001128">
    <property type="entry name" value="Cyt_P450"/>
</dbReference>
<dbReference type="FunFam" id="1.10.630.10:FF:000018">
    <property type="entry name" value="Cytochrome P450 monooxygenase"/>
    <property type="match status" value="1"/>
</dbReference>
<dbReference type="AlphaFoldDB" id="A0A1S1QL08"/>
<keyword evidence="4 7" id="KW-0560">Oxidoreductase</keyword>
<reference evidence="9" key="1">
    <citation type="submission" date="2016-07" db="EMBL/GenBank/DDBJ databases">
        <title>Sequence Frankia sp. strain CcI1.17.</title>
        <authorList>
            <person name="Ghodhbane-Gtari F."/>
            <person name="Swanson E."/>
            <person name="Gueddou A."/>
            <person name="Morris K."/>
            <person name="Hezbri K."/>
            <person name="Ktari A."/>
            <person name="Nouioui I."/>
            <person name="Abebe-Akele F."/>
            <person name="Simpson S."/>
            <person name="Thomas K."/>
            <person name="Gtari M."/>
            <person name="Tisa L.S."/>
            <person name="Hurst S."/>
        </authorList>
    </citation>
    <scope>NUCLEOTIDE SEQUENCE [LARGE SCALE GENOMIC DNA]</scope>
    <source>
        <strain evidence="9">Cc1.17</strain>
    </source>
</reference>
<comment type="caution">
    <text evidence="8">The sequence shown here is derived from an EMBL/GenBank/DDBJ whole genome shotgun (WGS) entry which is preliminary data.</text>
</comment>
<dbReference type="EMBL" id="MBLM01000121">
    <property type="protein sequence ID" value="OHV35448.1"/>
    <property type="molecule type" value="Genomic_DNA"/>
</dbReference>
<evidence type="ECO:0000256" key="4">
    <source>
        <dbReference type="ARBA" id="ARBA00023002"/>
    </source>
</evidence>
<dbReference type="PANTHER" id="PTHR46696:SF6">
    <property type="entry name" value="P450, PUTATIVE (EUROFUNG)-RELATED"/>
    <property type="match status" value="1"/>
</dbReference>
<evidence type="ECO:0000256" key="1">
    <source>
        <dbReference type="ARBA" id="ARBA00010617"/>
    </source>
</evidence>
<dbReference type="PANTHER" id="PTHR46696">
    <property type="entry name" value="P450, PUTATIVE (EUROFUNG)-RELATED"/>
    <property type="match status" value="1"/>
</dbReference>
<keyword evidence="9" id="KW-1185">Reference proteome</keyword>
<dbReference type="GO" id="GO:0016705">
    <property type="term" value="F:oxidoreductase activity, acting on paired donors, with incorporation or reduction of molecular oxygen"/>
    <property type="evidence" value="ECO:0007669"/>
    <property type="project" value="InterPro"/>
</dbReference>